<gene>
    <name evidence="2" type="ORF">FPAR1323_LOCUS11924</name>
</gene>
<accession>A0A7S2CP23</accession>
<proteinExistence type="predicted"/>
<dbReference type="EMBL" id="HBGT01022869">
    <property type="protein sequence ID" value="CAD9429137.1"/>
    <property type="molecule type" value="Transcribed_RNA"/>
</dbReference>
<evidence type="ECO:0000313" key="2">
    <source>
        <dbReference type="EMBL" id="CAD9429137.1"/>
    </source>
</evidence>
<evidence type="ECO:0000256" key="1">
    <source>
        <dbReference type="SAM" id="MobiDB-lite"/>
    </source>
</evidence>
<feature type="compositionally biased region" description="Polar residues" evidence="1">
    <location>
        <begin position="1"/>
        <end position="11"/>
    </location>
</feature>
<name>A0A7S2CP23_9STRA</name>
<reference evidence="2" key="1">
    <citation type="submission" date="2021-01" db="EMBL/GenBank/DDBJ databases">
        <authorList>
            <person name="Corre E."/>
            <person name="Pelletier E."/>
            <person name="Niang G."/>
            <person name="Scheremetjew M."/>
            <person name="Finn R."/>
            <person name="Kale V."/>
            <person name="Holt S."/>
            <person name="Cochrane G."/>
            <person name="Meng A."/>
            <person name="Brown T."/>
            <person name="Cohen L."/>
        </authorList>
    </citation>
    <scope>NUCLEOTIDE SEQUENCE</scope>
    <source>
        <strain evidence="2">RCC1693</strain>
    </source>
</reference>
<feature type="region of interest" description="Disordered" evidence="1">
    <location>
        <begin position="77"/>
        <end position="98"/>
    </location>
</feature>
<feature type="region of interest" description="Disordered" evidence="1">
    <location>
        <begin position="1"/>
        <end position="24"/>
    </location>
</feature>
<protein>
    <submittedName>
        <fullName evidence="2">Uncharacterized protein</fullName>
    </submittedName>
</protein>
<dbReference type="AlphaFoldDB" id="A0A7S2CP23"/>
<feature type="compositionally biased region" description="Basic and acidic residues" evidence="1">
    <location>
        <begin position="77"/>
        <end position="91"/>
    </location>
</feature>
<organism evidence="2">
    <name type="scientific">Florenciella parvula</name>
    <dbReference type="NCBI Taxonomy" id="236787"/>
    <lineage>
        <taxon>Eukaryota</taxon>
        <taxon>Sar</taxon>
        <taxon>Stramenopiles</taxon>
        <taxon>Ochrophyta</taxon>
        <taxon>Dictyochophyceae</taxon>
        <taxon>Florenciellales</taxon>
        <taxon>Florenciella</taxon>
    </lineage>
</organism>
<sequence>MYSTKIASNKNAVEMGDTKPHDKYISIGDPYVDRVGKLPERWKKPQFQIDRMPKNAGNGYFGYNNKDFTYASDPYKETRSYKAEQPPEKRTMGFGTKDASKRDEFAATIRTEQYRETLKRENTILDEQRDREKEAALMEKLRNTKSEFVPGLTETEYLYDIGRTQSTPFNPKSAGDRFYQRRLNKDLDPKQGSMRLGPYMTSSSQIGTGAWETPYSKPQFGTVSPTKNFNDKSHLSVAGF</sequence>